<dbReference type="Proteomes" id="UP000561459">
    <property type="component" value="Unassembled WGS sequence"/>
</dbReference>
<dbReference type="InterPro" id="IPR011050">
    <property type="entry name" value="Pectin_lyase_fold/virulence"/>
</dbReference>
<dbReference type="SUPFAM" id="SSF51126">
    <property type="entry name" value="Pectin lyase-like"/>
    <property type="match status" value="1"/>
</dbReference>
<feature type="domain" description="Rhamnogalacturonase A/B/Epimerase-like pectate lyase" evidence="1">
    <location>
        <begin position="66"/>
        <end position="277"/>
    </location>
</feature>
<evidence type="ECO:0000313" key="3">
    <source>
        <dbReference type="Proteomes" id="UP000561459"/>
    </source>
</evidence>
<dbReference type="RefSeq" id="WP_183618701.1">
    <property type="nucleotide sequence ID" value="NZ_JACIDY010000012.1"/>
</dbReference>
<dbReference type="Pfam" id="PF12708">
    <property type="entry name" value="Pect-lyase_RHGA_epim"/>
    <property type="match status" value="1"/>
</dbReference>
<reference evidence="2 3" key="1">
    <citation type="submission" date="2020-08" db="EMBL/GenBank/DDBJ databases">
        <title>Genomic Encyclopedia of Type Strains, Phase IV (KMG-IV): sequencing the most valuable type-strain genomes for metagenomic binning, comparative biology and taxonomic classification.</title>
        <authorList>
            <person name="Goeker M."/>
        </authorList>
    </citation>
    <scope>NUCLEOTIDE SEQUENCE [LARGE SCALE GENOMIC DNA]</scope>
    <source>
        <strain evidence="2 3">DSM 27568</strain>
    </source>
</reference>
<evidence type="ECO:0000313" key="2">
    <source>
        <dbReference type="EMBL" id="MBB3941605.1"/>
    </source>
</evidence>
<dbReference type="InterPro" id="IPR024535">
    <property type="entry name" value="RHGA/B-epi-like_pectate_lyase"/>
</dbReference>
<dbReference type="InterPro" id="IPR012334">
    <property type="entry name" value="Pectin_lyas_fold"/>
</dbReference>
<gene>
    <name evidence="2" type="ORF">GGR39_003286</name>
</gene>
<protein>
    <recommendedName>
        <fullName evidence="1">Rhamnogalacturonase A/B/Epimerase-like pectate lyase domain-containing protein</fullName>
    </recommendedName>
</protein>
<dbReference type="AlphaFoldDB" id="A0A7W6C6S2"/>
<evidence type="ECO:0000259" key="1">
    <source>
        <dbReference type="Pfam" id="PF12708"/>
    </source>
</evidence>
<comment type="caution">
    <text evidence="2">The sequence shown here is derived from an EMBL/GenBank/DDBJ whole genome shotgun (WGS) entry which is preliminary data.</text>
</comment>
<sequence>MIERSGNQWFLSKKDAADHAPRAILRALLVVGLSSGTGGAIARTGGEQPGTLPAPLSTTENGILPGCAGDGKTDDTACVQYWIDKRQGGILNLGTGTYLISSALVSKGAITLSGAGGGKGIYKQSCSSGLRTNNPRQDVLVLEGAGARVHNICIDANVEMQEGTAIRIVGSANSVIVSDSHINNQIVGISVSGTGSNGSTQNADVILRHNTIVPAAHSKAVGIMLGGNSRKANTIDTRVEGNSLVCQGKIGTGTLILDAGGALISNNTQYGCALGTKIYPGSDQQVMWIYFTGTVLGDTDTDHNLLIDTQVSNAGVWGLNFVNTWASNAGGSSILIQDNGASHNILGIHFIGHRTHVAKDRSGIEVKAGQKVTFDSGTICSDGNGKGTGFIASGDTIASAVRNSTIGNCDHNTDGRLATGILVSTNAENVGIFTGNDLSTTALPIAWRPAAGNEAAAILGKNLGLDTAPGMVAANTTVNLPPNRAVFLSGGTPVKWLNGGWAGRETMLYPTAGPISFEAGGNICSAVTADKRQRVSAVFEKEFGCWSLR</sequence>
<proteinExistence type="predicted"/>
<organism evidence="2 3">
    <name type="scientific">Novosphingobium fluoreni</name>
    <dbReference type="NCBI Taxonomy" id="1391222"/>
    <lineage>
        <taxon>Bacteria</taxon>
        <taxon>Pseudomonadati</taxon>
        <taxon>Pseudomonadota</taxon>
        <taxon>Alphaproteobacteria</taxon>
        <taxon>Sphingomonadales</taxon>
        <taxon>Sphingomonadaceae</taxon>
        <taxon>Novosphingobium</taxon>
    </lineage>
</organism>
<dbReference type="Gene3D" id="2.160.20.10">
    <property type="entry name" value="Single-stranded right-handed beta-helix, Pectin lyase-like"/>
    <property type="match status" value="1"/>
</dbReference>
<name>A0A7W6C6S2_9SPHN</name>
<accession>A0A7W6C6S2</accession>
<keyword evidence="3" id="KW-1185">Reference proteome</keyword>
<dbReference type="EMBL" id="JACIDY010000012">
    <property type="protein sequence ID" value="MBB3941605.1"/>
    <property type="molecule type" value="Genomic_DNA"/>
</dbReference>